<dbReference type="InterPro" id="IPR036291">
    <property type="entry name" value="NAD(P)-bd_dom_sf"/>
</dbReference>
<dbReference type="PANTHER" id="PTHR43377">
    <property type="entry name" value="BILIVERDIN REDUCTASE A"/>
    <property type="match status" value="1"/>
</dbReference>
<dbReference type="Gene3D" id="3.30.360.10">
    <property type="entry name" value="Dihydrodipicolinate Reductase, domain 2"/>
    <property type="match status" value="1"/>
</dbReference>
<dbReference type="OrthoDB" id="2129491at2759"/>
<dbReference type="InterPro" id="IPR000683">
    <property type="entry name" value="Gfo/Idh/MocA-like_OxRdtase_N"/>
</dbReference>
<dbReference type="SUPFAM" id="SSF55347">
    <property type="entry name" value="Glyceraldehyde-3-phosphate dehydrogenase-like, C-terminal domain"/>
    <property type="match status" value="1"/>
</dbReference>
<dbReference type="STRING" id="1081108.A0A162K7B7"/>
<dbReference type="GO" id="GO:0000166">
    <property type="term" value="F:nucleotide binding"/>
    <property type="evidence" value="ECO:0007669"/>
    <property type="project" value="InterPro"/>
</dbReference>
<evidence type="ECO:0000256" key="1">
    <source>
        <dbReference type="SAM" id="MobiDB-lite"/>
    </source>
</evidence>
<evidence type="ECO:0000313" key="4">
    <source>
        <dbReference type="Proteomes" id="UP000076881"/>
    </source>
</evidence>
<gene>
    <name evidence="3" type="ORF">LEL_04806</name>
</gene>
<dbReference type="Gene3D" id="3.40.50.720">
    <property type="entry name" value="NAD(P)-binding Rossmann-like Domain"/>
    <property type="match status" value="1"/>
</dbReference>
<dbReference type="EMBL" id="AZHF01000003">
    <property type="protein sequence ID" value="OAA77983.1"/>
    <property type="molecule type" value="Genomic_DNA"/>
</dbReference>
<organism evidence="3 4">
    <name type="scientific">Akanthomyces lecanii RCEF 1005</name>
    <dbReference type="NCBI Taxonomy" id="1081108"/>
    <lineage>
        <taxon>Eukaryota</taxon>
        <taxon>Fungi</taxon>
        <taxon>Dikarya</taxon>
        <taxon>Ascomycota</taxon>
        <taxon>Pezizomycotina</taxon>
        <taxon>Sordariomycetes</taxon>
        <taxon>Hypocreomycetidae</taxon>
        <taxon>Hypocreales</taxon>
        <taxon>Cordycipitaceae</taxon>
        <taxon>Akanthomyces</taxon>
        <taxon>Cordyceps confragosa</taxon>
    </lineage>
</organism>
<reference evidence="3 4" key="1">
    <citation type="journal article" date="2016" name="Genome Biol. Evol.">
        <title>Divergent and convergent evolution of fungal pathogenicity.</title>
        <authorList>
            <person name="Shang Y."/>
            <person name="Xiao G."/>
            <person name="Zheng P."/>
            <person name="Cen K."/>
            <person name="Zhan S."/>
            <person name="Wang C."/>
        </authorList>
    </citation>
    <scope>NUCLEOTIDE SEQUENCE [LARGE SCALE GENOMIC DNA]</scope>
    <source>
        <strain evidence="3 4">RCEF 1005</strain>
    </source>
</reference>
<feature type="domain" description="Gfo/Idh/MocA-like oxidoreductase N-terminal" evidence="2">
    <location>
        <begin position="73"/>
        <end position="205"/>
    </location>
</feature>
<feature type="region of interest" description="Disordered" evidence="1">
    <location>
        <begin position="26"/>
        <end position="68"/>
    </location>
</feature>
<name>A0A162K7B7_CORDF</name>
<dbReference type="InterPro" id="IPR051450">
    <property type="entry name" value="Gfo/Idh/MocA_Oxidoreductases"/>
</dbReference>
<dbReference type="Proteomes" id="UP000076881">
    <property type="component" value="Unassembled WGS sequence"/>
</dbReference>
<proteinExistence type="predicted"/>
<dbReference type="SUPFAM" id="SSF51735">
    <property type="entry name" value="NAD(P)-binding Rossmann-fold domains"/>
    <property type="match status" value="1"/>
</dbReference>
<evidence type="ECO:0000313" key="3">
    <source>
        <dbReference type="EMBL" id="OAA77983.1"/>
    </source>
</evidence>
<dbReference type="PANTHER" id="PTHR43377:SF12">
    <property type="entry name" value="BINDING ROSSMANN FOLD OXIDOREDUCTASE, PUTATIVE (AFU_ORTHOLOGUE AFUA_3G11840)-RELATED"/>
    <property type="match status" value="1"/>
</dbReference>
<sequence length="567" mass="62906">MAIKDAFAKLTKRGSVIKMPPSLVTPIADEKKNDTNDTNSTNGTAANGTTINDTKVQKDEEPLNNKKTENSPRFVIIGAGARGYGYASIIHKLTNGVVSAVAEPLKFSRENLGKKFIWQDEQPKEGQSFSGWSEYLDYEIARRKRVADGEENVPPGADGAFVCVQDAMHEAVIVGLAPLNLHIMCEKPLSTTLQSCLKMYQALKPTMATNVFSIGHVLRYTQHNMLLRKLIVEDKVIGDISSVVHTEPVGWWHFSHSFVRGNWRNDQTSGPSLLTKSCHDVDFLLWMLCSPEKAGQGEPHLPSTVSSQGGLKFFKKSRKPAAAGDATNCMKCPLSDSGCKYSAKNLYVGPHRYSLEGGNLGMPVNIVVHDIEDYKTMDEKKAAMTKALEADWDESTPKEEVAARQWYGRCVFEADNNVNDEQFVTISFPETDRPAKHVTFHMVAQTKKICERFTHYYGDEGEIYADGHKITVENFATGEKTEHDPKYVAGGHGGGDQGLTGQFVAACDAVKNKGWTAEKAQNEFIGCTLDEALRSHAMVFAAEEARKDQTVLDWRQWWKENVGEDSK</sequence>
<comment type="caution">
    <text evidence="3">The sequence shown here is derived from an EMBL/GenBank/DDBJ whole genome shotgun (WGS) entry which is preliminary data.</text>
</comment>
<protein>
    <submittedName>
        <fullName evidence="3">NAD(P)-binding domain protein</fullName>
    </submittedName>
</protein>
<dbReference type="Pfam" id="PF01408">
    <property type="entry name" value="GFO_IDH_MocA"/>
    <property type="match status" value="1"/>
</dbReference>
<feature type="compositionally biased region" description="Low complexity" evidence="1">
    <location>
        <begin position="36"/>
        <end position="54"/>
    </location>
</feature>
<dbReference type="AlphaFoldDB" id="A0A162K7B7"/>
<evidence type="ECO:0000259" key="2">
    <source>
        <dbReference type="Pfam" id="PF01408"/>
    </source>
</evidence>
<accession>A0A162K7B7</accession>
<keyword evidence="4" id="KW-1185">Reference proteome</keyword>
<feature type="compositionally biased region" description="Basic and acidic residues" evidence="1">
    <location>
        <begin position="55"/>
        <end position="68"/>
    </location>
</feature>